<accession>A0A7S2TC37</accession>
<sequence length="102" mass="10559">MLMDGILEDAGMVFGSTGIMNEHMLEAFGMTHDNGEAAAEATASNATGLMEDAATGQVVTVTLDSNLQTSNKAAKTYSLSVLPGGVIHSGRVARRSIVRAFA</sequence>
<dbReference type="AlphaFoldDB" id="A0A7S2TC37"/>
<reference evidence="1" key="1">
    <citation type="submission" date="2021-01" db="EMBL/GenBank/DDBJ databases">
        <authorList>
            <person name="Corre E."/>
            <person name="Pelletier E."/>
            <person name="Niang G."/>
            <person name="Scheremetjew M."/>
            <person name="Finn R."/>
            <person name="Kale V."/>
            <person name="Holt S."/>
            <person name="Cochrane G."/>
            <person name="Meng A."/>
            <person name="Brown T."/>
            <person name="Cohen L."/>
        </authorList>
    </citation>
    <scope>NUCLEOTIDE SEQUENCE</scope>
    <source>
        <strain evidence="1">CCCM 845</strain>
    </source>
</reference>
<gene>
    <name evidence="1" type="ORF">PMIC02512_LOCUS2215</name>
</gene>
<organism evidence="1">
    <name type="scientific">Prorocentrum micans</name>
    <name type="common">Red tide dinoflagellate</name>
    <dbReference type="NCBI Taxonomy" id="2945"/>
    <lineage>
        <taxon>Eukaryota</taxon>
        <taxon>Sar</taxon>
        <taxon>Alveolata</taxon>
        <taxon>Dinophyceae</taxon>
        <taxon>Prorocentrales</taxon>
        <taxon>Prorocentraceae</taxon>
        <taxon>Prorocentrum</taxon>
    </lineage>
</organism>
<protein>
    <submittedName>
        <fullName evidence="1">Uncharacterized protein</fullName>
    </submittedName>
</protein>
<proteinExistence type="predicted"/>
<evidence type="ECO:0000313" key="1">
    <source>
        <dbReference type="EMBL" id="CAD9725000.1"/>
    </source>
</evidence>
<name>A0A7S2TC37_PROMC</name>
<dbReference type="EMBL" id="HBHN01007982">
    <property type="protein sequence ID" value="CAD9725000.1"/>
    <property type="molecule type" value="Transcribed_RNA"/>
</dbReference>